<proteinExistence type="predicted"/>
<evidence type="ECO:0000256" key="1">
    <source>
        <dbReference type="SAM" id="MobiDB-lite"/>
    </source>
</evidence>
<evidence type="ECO:0000313" key="2">
    <source>
        <dbReference type="EMBL" id="EFX36989.1"/>
    </source>
</evidence>
<gene>
    <name evidence="2" type="ORF">HMPREF9423_0633</name>
</gene>
<sequence length="48" mass="5053">MLAAFAVFIGPVVYLCQGFVAVVLPSPQPSPTKEGVDVGMKKVHPTLL</sequence>
<organism evidence="2 3">
    <name type="scientific">Streptococcus infantis ATCC 700779</name>
    <dbReference type="NCBI Taxonomy" id="889204"/>
    <lineage>
        <taxon>Bacteria</taxon>
        <taxon>Bacillati</taxon>
        <taxon>Bacillota</taxon>
        <taxon>Bacilli</taxon>
        <taxon>Lactobacillales</taxon>
        <taxon>Streptococcaceae</taxon>
        <taxon>Streptococcus</taxon>
    </lineage>
</organism>
<dbReference type="HOGENOM" id="CLU_3158326_0_0_9"/>
<dbReference type="EMBL" id="AEVD01000005">
    <property type="protein sequence ID" value="EFX36989.1"/>
    <property type="molecule type" value="Genomic_DNA"/>
</dbReference>
<protein>
    <submittedName>
        <fullName evidence="2">Uncharacterized protein</fullName>
    </submittedName>
</protein>
<keyword evidence="3" id="KW-1185">Reference proteome</keyword>
<reference evidence="2 3" key="1">
    <citation type="submission" date="2010-12" db="EMBL/GenBank/DDBJ databases">
        <authorList>
            <person name="Muzny D."/>
            <person name="Qin X."/>
            <person name="Deng J."/>
            <person name="Jiang H."/>
            <person name="Liu Y."/>
            <person name="Qu J."/>
            <person name="Song X.-Z."/>
            <person name="Zhang L."/>
            <person name="Thornton R."/>
            <person name="Coyle M."/>
            <person name="Francisco L."/>
            <person name="Jackson L."/>
            <person name="Javaid M."/>
            <person name="Korchina V."/>
            <person name="Kovar C."/>
            <person name="Mata R."/>
            <person name="Mathew T."/>
            <person name="Ngo R."/>
            <person name="Nguyen L."/>
            <person name="Nguyen N."/>
            <person name="Okwuonu G."/>
            <person name="Ongeri F."/>
            <person name="Pham C."/>
            <person name="Simmons D."/>
            <person name="Wilczek-Boney K."/>
            <person name="Hale W."/>
            <person name="Jakkamsetti A."/>
            <person name="Pham P."/>
            <person name="Ruth R."/>
            <person name="San Lucas F."/>
            <person name="Warren J."/>
            <person name="Zhang J."/>
            <person name="Zhao Z."/>
            <person name="Zhou C."/>
            <person name="Zhu D."/>
            <person name="Lee S."/>
            <person name="Bess C."/>
            <person name="Blankenburg K."/>
            <person name="Forbes L."/>
            <person name="Fu Q."/>
            <person name="Gubbala S."/>
            <person name="Hirani K."/>
            <person name="Jayaseelan J.C."/>
            <person name="Lara F."/>
            <person name="Munidasa M."/>
            <person name="Palculict T."/>
            <person name="Patil S."/>
            <person name="Pu L.-L."/>
            <person name="Saada N."/>
            <person name="Tang L."/>
            <person name="Weissenberger G."/>
            <person name="Zhu Y."/>
            <person name="Hemphill L."/>
            <person name="Shang Y."/>
            <person name="Youmans B."/>
            <person name="Ayvaz T."/>
            <person name="Ross M."/>
            <person name="Santibanez J."/>
            <person name="Aqrawi P."/>
            <person name="Gross S."/>
            <person name="Joshi V."/>
            <person name="Fowler G."/>
            <person name="Nazareth L."/>
            <person name="Reid J."/>
            <person name="Worley K."/>
            <person name="Petrosino J."/>
            <person name="Highlander S."/>
            <person name="Gibbs R."/>
        </authorList>
    </citation>
    <scope>NUCLEOTIDE SEQUENCE [LARGE SCALE GENOMIC DNA]</scope>
    <source>
        <strain evidence="2 3">ATCC 700779</strain>
    </source>
</reference>
<accession>E8JZH0</accession>
<comment type="caution">
    <text evidence="2">The sequence shown here is derived from an EMBL/GenBank/DDBJ whole genome shotgun (WGS) entry which is preliminary data.</text>
</comment>
<dbReference type="Proteomes" id="UP000002815">
    <property type="component" value="Unassembled WGS sequence"/>
</dbReference>
<dbReference type="AlphaFoldDB" id="E8JZH0"/>
<feature type="region of interest" description="Disordered" evidence="1">
    <location>
        <begin position="28"/>
        <end position="48"/>
    </location>
</feature>
<name>E8JZH0_9STRE</name>
<evidence type="ECO:0000313" key="3">
    <source>
        <dbReference type="Proteomes" id="UP000002815"/>
    </source>
</evidence>